<organism evidence="2 3">
    <name type="scientific">Rhodococcoides corynebacterioides</name>
    <dbReference type="NCBI Taxonomy" id="53972"/>
    <lineage>
        <taxon>Bacteria</taxon>
        <taxon>Bacillati</taxon>
        <taxon>Actinomycetota</taxon>
        <taxon>Actinomycetes</taxon>
        <taxon>Mycobacteriales</taxon>
        <taxon>Nocardiaceae</taxon>
        <taxon>Rhodococcoides</taxon>
    </lineage>
</organism>
<dbReference type="SUPFAM" id="SSF52402">
    <property type="entry name" value="Adenine nucleotide alpha hydrolases-like"/>
    <property type="match status" value="1"/>
</dbReference>
<gene>
    <name evidence="2" type="ORF">JOE42_003259</name>
</gene>
<dbReference type="Pfam" id="PF00582">
    <property type="entry name" value="Usp"/>
    <property type="match status" value="1"/>
</dbReference>
<evidence type="ECO:0000313" key="2">
    <source>
        <dbReference type="EMBL" id="MBM7416526.1"/>
    </source>
</evidence>
<dbReference type="EMBL" id="JAFBBK010000001">
    <property type="protein sequence ID" value="MBM7416526.1"/>
    <property type="molecule type" value="Genomic_DNA"/>
</dbReference>
<proteinExistence type="predicted"/>
<sequence length="118" mass="12462">MAVLVAVTDSDEGRHALSEAVSEARMLGTDVIAVNLTLGALDTSDVGGDVAVRVIDRAGREDRDPVIAVIDEIEAHPEVTRLVIGIKKRSRVGKALLGSVSQRLLMTSPVPVLTVRPS</sequence>
<dbReference type="Gene3D" id="3.40.50.12370">
    <property type="match status" value="1"/>
</dbReference>
<keyword evidence="3" id="KW-1185">Reference proteome</keyword>
<dbReference type="Proteomes" id="UP000703038">
    <property type="component" value="Unassembled WGS sequence"/>
</dbReference>
<name>A0ABS2KXJ6_9NOCA</name>
<protein>
    <submittedName>
        <fullName evidence="2">Nucleotide-binding universal stress UspA family protein</fullName>
    </submittedName>
</protein>
<accession>A0ABS2KXJ6</accession>
<dbReference type="InterPro" id="IPR006016">
    <property type="entry name" value="UspA"/>
</dbReference>
<reference evidence="2 3" key="1">
    <citation type="submission" date="2021-01" db="EMBL/GenBank/DDBJ databases">
        <title>Genomics of switchgrass bacterial isolates.</title>
        <authorList>
            <person name="Shade A."/>
        </authorList>
    </citation>
    <scope>NUCLEOTIDE SEQUENCE [LARGE SCALE GENOMIC DNA]</scope>
    <source>
        <strain evidence="2 3">PvP111</strain>
    </source>
</reference>
<comment type="caution">
    <text evidence="2">The sequence shown here is derived from an EMBL/GenBank/DDBJ whole genome shotgun (WGS) entry which is preliminary data.</text>
</comment>
<evidence type="ECO:0000313" key="3">
    <source>
        <dbReference type="Proteomes" id="UP000703038"/>
    </source>
</evidence>
<dbReference type="CDD" id="cd00293">
    <property type="entry name" value="USP-like"/>
    <property type="match status" value="1"/>
</dbReference>
<feature type="domain" description="UspA" evidence="1">
    <location>
        <begin position="65"/>
        <end position="116"/>
    </location>
</feature>
<dbReference type="RefSeq" id="WP_204869312.1">
    <property type="nucleotide sequence ID" value="NZ_JAFBBK010000001.1"/>
</dbReference>
<evidence type="ECO:0000259" key="1">
    <source>
        <dbReference type="Pfam" id="PF00582"/>
    </source>
</evidence>